<evidence type="ECO:0000313" key="1">
    <source>
        <dbReference type="EMBL" id="EOY17723.1"/>
    </source>
</evidence>
<evidence type="ECO:0000313" key="2">
    <source>
        <dbReference type="Proteomes" id="UP000026915"/>
    </source>
</evidence>
<name>A0A061FLG3_THECC</name>
<keyword evidence="2" id="KW-1185">Reference proteome</keyword>
<protein>
    <submittedName>
        <fullName evidence="1">Uncharacterized protein</fullName>
    </submittedName>
</protein>
<accession>A0A061FLG3</accession>
<dbReference type="Gramene" id="EOY17723">
    <property type="protein sequence ID" value="EOY17723"/>
    <property type="gene ID" value="TCM_042469"/>
</dbReference>
<organism evidence="1 2">
    <name type="scientific">Theobroma cacao</name>
    <name type="common">Cacao</name>
    <name type="synonym">Cocoa</name>
    <dbReference type="NCBI Taxonomy" id="3641"/>
    <lineage>
        <taxon>Eukaryota</taxon>
        <taxon>Viridiplantae</taxon>
        <taxon>Streptophyta</taxon>
        <taxon>Embryophyta</taxon>
        <taxon>Tracheophyta</taxon>
        <taxon>Spermatophyta</taxon>
        <taxon>Magnoliopsida</taxon>
        <taxon>eudicotyledons</taxon>
        <taxon>Gunneridae</taxon>
        <taxon>Pentapetalae</taxon>
        <taxon>rosids</taxon>
        <taxon>malvids</taxon>
        <taxon>Malvales</taxon>
        <taxon>Malvaceae</taxon>
        <taxon>Byttnerioideae</taxon>
        <taxon>Theobroma</taxon>
    </lineage>
</organism>
<sequence length="72" mass="8170">MTIPQKKKTIKKRKGKMMSSHEMFCLSQRRTVPCHACCLYTIPIADDHPVCLSKEKKTGGGIIMRYGLISPF</sequence>
<dbReference type="AlphaFoldDB" id="A0A061FLG3"/>
<dbReference type="EMBL" id="CM001888">
    <property type="protein sequence ID" value="EOY17723.1"/>
    <property type="molecule type" value="Genomic_DNA"/>
</dbReference>
<dbReference type="InParanoid" id="A0A061FLG3"/>
<proteinExistence type="predicted"/>
<reference evidence="1 2" key="1">
    <citation type="journal article" date="2013" name="Genome Biol.">
        <title>The genome sequence of the most widely cultivated cacao type and its use to identify candidate genes regulating pod color.</title>
        <authorList>
            <person name="Motamayor J.C."/>
            <person name="Mockaitis K."/>
            <person name="Schmutz J."/>
            <person name="Haiminen N."/>
            <person name="Iii D.L."/>
            <person name="Cornejo O."/>
            <person name="Findley S.D."/>
            <person name="Zheng P."/>
            <person name="Utro F."/>
            <person name="Royaert S."/>
            <person name="Saski C."/>
            <person name="Jenkins J."/>
            <person name="Podicheti R."/>
            <person name="Zhao M."/>
            <person name="Scheffler B.E."/>
            <person name="Stack J.C."/>
            <person name="Feltus F.A."/>
            <person name="Mustiga G.M."/>
            <person name="Amores F."/>
            <person name="Phillips W."/>
            <person name="Marelli J.P."/>
            <person name="May G.D."/>
            <person name="Shapiro H."/>
            <person name="Ma J."/>
            <person name="Bustamante C.D."/>
            <person name="Schnell R.J."/>
            <person name="Main D."/>
            <person name="Gilbert D."/>
            <person name="Parida L."/>
            <person name="Kuhn D.N."/>
        </authorList>
    </citation>
    <scope>NUCLEOTIDE SEQUENCE [LARGE SCALE GENOMIC DNA]</scope>
    <source>
        <strain evidence="2">cv. Matina 1-6</strain>
    </source>
</reference>
<gene>
    <name evidence="1" type="ORF">TCM_042469</name>
</gene>
<dbReference type="Proteomes" id="UP000026915">
    <property type="component" value="Chromosome 10"/>
</dbReference>
<dbReference type="HOGENOM" id="CLU_2727288_0_0_1"/>